<keyword evidence="1" id="KW-0732">Signal</keyword>
<proteinExistence type="predicted"/>
<protein>
    <submittedName>
        <fullName evidence="2">Uncharacterized protein</fullName>
    </submittedName>
</protein>
<dbReference type="STRING" id="391625.PPSIR1_12403"/>
<dbReference type="EMBL" id="ABCS01000174">
    <property type="protein sequence ID" value="EDM73806.1"/>
    <property type="molecule type" value="Genomic_DNA"/>
</dbReference>
<evidence type="ECO:0000256" key="1">
    <source>
        <dbReference type="SAM" id="SignalP"/>
    </source>
</evidence>
<dbReference type="AlphaFoldDB" id="A6GK05"/>
<feature type="chain" id="PRO_5002697927" evidence="1">
    <location>
        <begin position="30"/>
        <end position="69"/>
    </location>
</feature>
<accession>A6GK05</accession>
<evidence type="ECO:0000313" key="2">
    <source>
        <dbReference type="EMBL" id="EDM73806.1"/>
    </source>
</evidence>
<reference evidence="2 3" key="1">
    <citation type="submission" date="2007-06" db="EMBL/GenBank/DDBJ databases">
        <authorList>
            <person name="Shimkets L."/>
            <person name="Ferriera S."/>
            <person name="Johnson J."/>
            <person name="Kravitz S."/>
            <person name="Beeson K."/>
            <person name="Sutton G."/>
            <person name="Rogers Y.-H."/>
            <person name="Friedman R."/>
            <person name="Frazier M."/>
            <person name="Venter J.C."/>
        </authorList>
    </citation>
    <scope>NUCLEOTIDE SEQUENCE [LARGE SCALE GENOMIC DNA]</scope>
    <source>
        <strain evidence="2 3">SIR-1</strain>
    </source>
</reference>
<feature type="non-terminal residue" evidence="2">
    <location>
        <position position="69"/>
    </location>
</feature>
<keyword evidence="3" id="KW-1185">Reference proteome</keyword>
<comment type="caution">
    <text evidence="2">The sequence shown here is derived from an EMBL/GenBank/DDBJ whole genome shotgun (WGS) entry which is preliminary data.</text>
</comment>
<organism evidence="2 3">
    <name type="scientific">Plesiocystis pacifica SIR-1</name>
    <dbReference type="NCBI Taxonomy" id="391625"/>
    <lineage>
        <taxon>Bacteria</taxon>
        <taxon>Pseudomonadati</taxon>
        <taxon>Myxococcota</taxon>
        <taxon>Polyangia</taxon>
        <taxon>Nannocystales</taxon>
        <taxon>Nannocystaceae</taxon>
        <taxon>Plesiocystis</taxon>
    </lineage>
</organism>
<gene>
    <name evidence="2" type="ORF">PPSIR1_12403</name>
</gene>
<feature type="signal peptide" evidence="1">
    <location>
        <begin position="1"/>
        <end position="29"/>
    </location>
</feature>
<evidence type="ECO:0000313" key="3">
    <source>
        <dbReference type="Proteomes" id="UP000005801"/>
    </source>
</evidence>
<dbReference type="Proteomes" id="UP000005801">
    <property type="component" value="Unassembled WGS sequence"/>
</dbReference>
<sequence length="69" mass="7123">MAAVPGSGRGFAFAALAVAAASAPQLAHAGNTEHVRTPVLWPEAACIQVADRSQSLAFSFAYTIPHEDT</sequence>
<dbReference type="RefSeq" id="WP_006977041.1">
    <property type="nucleotide sequence ID" value="NZ_ABCS01000174.1"/>
</dbReference>
<name>A6GK05_9BACT</name>